<dbReference type="EMBL" id="JAHVKP010000001">
    <property type="protein sequence ID" value="MBY6217348.1"/>
    <property type="molecule type" value="Genomic_DNA"/>
</dbReference>
<dbReference type="Proteomes" id="UP000824927">
    <property type="component" value="Unassembled WGS sequence"/>
</dbReference>
<sequence length="261" mass="29211">MKHGRIGSSLVFLAATGMVVTPAMANSARDLRYIEGQNYGTAYNQLRDRGFSHIEDHSDNDGRTHTYWWNEDRKDCVHVEVRRGNVSDVSDAKNSDCNKGGGGGDAAAAVGVIAGVALLGALLSKKHHKKGKEYDDRGTAEFERGYRDGLHHTQYHNYNRTDAYSEGYEAGSEQRSANLRHHKGYAGYRQTVQFKDLDGDRARSADSALQSRGFRNVDGFKSNSAAYTIWYRSQSNQCLQMMVVNGRVDDIRDIRTHPQCR</sequence>
<feature type="signal peptide" evidence="2">
    <location>
        <begin position="1"/>
        <end position="25"/>
    </location>
</feature>
<reference evidence="3" key="1">
    <citation type="submission" date="2021-06" db="EMBL/GenBank/DDBJ databases">
        <title>50 bacteria genomes isolated from Dapeng, Shenzhen, China.</title>
        <authorList>
            <person name="Zheng W."/>
            <person name="Yu S."/>
            <person name="Huang Y."/>
        </authorList>
    </citation>
    <scope>NUCLEOTIDE SEQUENCE</scope>
    <source>
        <strain evidence="3">DP4N28-2</strain>
    </source>
</reference>
<gene>
    <name evidence="3" type="ORF">KUV31_03225</name>
</gene>
<feature type="transmembrane region" description="Helical" evidence="1">
    <location>
        <begin position="106"/>
        <end position="123"/>
    </location>
</feature>
<dbReference type="AlphaFoldDB" id="A0A9Q3RZJ8"/>
<keyword evidence="1" id="KW-0812">Transmembrane</keyword>
<evidence type="ECO:0000256" key="1">
    <source>
        <dbReference type="SAM" id="Phobius"/>
    </source>
</evidence>
<comment type="caution">
    <text evidence="3">The sequence shown here is derived from an EMBL/GenBank/DDBJ whole genome shotgun (WGS) entry which is preliminary data.</text>
</comment>
<evidence type="ECO:0000256" key="2">
    <source>
        <dbReference type="SAM" id="SignalP"/>
    </source>
</evidence>
<organism evidence="3 4">
    <name type="scientific">Qipengyuania aquimaris</name>
    <dbReference type="NCBI Taxonomy" id="255984"/>
    <lineage>
        <taxon>Bacteria</taxon>
        <taxon>Pseudomonadati</taxon>
        <taxon>Pseudomonadota</taxon>
        <taxon>Alphaproteobacteria</taxon>
        <taxon>Sphingomonadales</taxon>
        <taxon>Erythrobacteraceae</taxon>
        <taxon>Qipengyuania</taxon>
    </lineage>
</organism>
<name>A0A9Q3RZJ8_9SPHN</name>
<keyword evidence="1" id="KW-1133">Transmembrane helix</keyword>
<keyword evidence="2" id="KW-0732">Signal</keyword>
<evidence type="ECO:0000313" key="3">
    <source>
        <dbReference type="EMBL" id="MBY6217348.1"/>
    </source>
</evidence>
<evidence type="ECO:0000313" key="4">
    <source>
        <dbReference type="Proteomes" id="UP000824927"/>
    </source>
</evidence>
<proteinExistence type="predicted"/>
<dbReference type="RefSeq" id="WP_222404486.1">
    <property type="nucleotide sequence ID" value="NZ_JAHVKP010000001.1"/>
</dbReference>
<feature type="chain" id="PRO_5040172064" evidence="2">
    <location>
        <begin position="26"/>
        <end position="261"/>
    </location>
</feature>
<protein>
    <submittedName>
        <fullName evidence="3">Uncharacterized protein</fullName>
    </submittedName>
</protein>
<keyword evidence="1" id="KW-0472">Membrane</keyword>
<accession>A0A9Q3RZJ8</accession>